<reference evidence="5 6" key="1">
    <citation type="submission" date="2020-06" db="EMBL/GenBank/DDBJ databases">
        <title>The yeast mating-type switching endonuclease HO is a domesticated member of an unorthodox homing genetic element family.</title>
        <authorList>
            <person name="Coughlan A.Y."/>
            <person name="Lombardi L."/>
            <person name="Braun-Galleani S."/>
            <person name="Martos A.R."/>
            <person name="Galeote V."/>
            <person name="Bigey F."/>
            <person name="Dequin S."/>
            <person name="Byrne K.P."/>
            <person name="Wolfe K.H."/>
        </authorList>
    </citation>
    <scope>NUCLEOTIDE SEQUENCE [LARGE SCALE GENOMIC DNA]</scope>
    <source>
        <strain evidence="5 6">CBS2947</strain>
    </source>
</reference>
<dbReference type="Pfam" id="PF01302">
    <property type="entry name" value="CAP_GLY"/>
    <property type="match status" value="1"/>
</dbReference>
<dbReference type="Gene3D" id="2.30.30.190">
    <property type="entry name" value="CAP Gly-rich-like domain"/>
    <property type="match status" value="1"/>
</dbReference>
<proteinExistence type="predicted"/>
<evidence type="ECO:0000313" key="6">
    <source>
        <dbReference type="Proteomes" id="UP000510647"/>
    </source>
</evidence>
<dbReference type="Proteomes" id="UP000510647">
    <property type="component" value="Chromosome 6"/>
</dbReference>
<dbReference type="PROSITE" id="PS50245">
    <property type="entry name" value="CAP_GLY_2"/>
    <property type="match status" value="1"/>
</dbReference>
<accession>A0A7H9HYS3</accession>
<dbReference type="PROSITE" id="PS00845">
    <property type="entry name" value="CAP_GLY_1"/>
    <property type="match status" value="1"/>
</dbReference>
<dbReference type="InterPro" id="IPR036859">
    <property type="entry name" value="CAP-Gly_dom_sf"/>
</dbReference>
<dbReference type="FunFam" id="2.30.30.190:FF:000017">
    <property type="entry name" value="Pac2p"/>
    <property type="match status" value="1"/>
</dbReference>
<keyword evidence="3" id="KW-0143">Chaperone</keyword>
<dbReference type="InterPro" id="IPR000938">
    <property type="entry name" value="CAP-Gly_domain"/>
</dbReference>
<dbReference type="Gene3D" id="3.80.10.10">
    <property type="entry name" value="Ribonuclease Inhibitor"/>
    <property type="match status" value="2"/>
</dbReference>
<dbReference type="OrthoDB" id="5273213at2759"/>
<dbReference type="InterPro" id="IPR029071">
    <property type="entry name" value="Ubiquitin-like_domsf"/>
</dbReference>
<keyword evidence="1" id="KW-0433">Leucine-rich repeat</keyword>
<dbReference type="InterPro" id="IPR032675">
    <property type="entry name" value="LRR_dom_sf"/>
</dbReference>
<feature type="domain" description="CAP-Gly" evidence="4">
    <location>
        <begin position="34"/>
        <end position="67"/>
    </location>
</feature>
<dbReference type="EMBL" id="CP059272">
    <property type="protein sequence ID" value="QLQ81612.1"/>
    <property type="molecule type" value="Genomic_DNA"/>
</dbReference>
<dbReference type="PANTHER" id="PTHR24366:SF96">
    <property type="entry name" value="LEUCINE RICH REPEAT CONTAINING 53"/>
    <property type="match status" value="1"/>
</dbReference>
<dbReference type="SUPFAM" id="SSF74924">
    <property type="entry name" value="Cap-Gly domain"/>
    <property type="match status" value="1"/>
</dbReference>
<dbReference type="SMART" id="SM01052">
    <property type="entry name" value="CAP_GLY"/>
    <property type="match status" value="1"/>
</dbReference>
<dbReference type="Pfam" id="PF00560">
    <property type="entry name" value="LRR_1"/>
    <property type="match status" value="2"/>
</dbReference>
<dbReference type="SUPFAM" id="SSF54236">
    <property type="entry name" value="Ubiquitin-like"/>
    <property type="match status" value="1"/>
</dbReference>
<dbReference type="Gene3D" id="3.10.20.90">
    <property type="entry name" value="Phosphatidylinositol 3-kinase Catalytic Subunit, Chain A, domain 1"/>
    <property type="match status" value="1"/>
</dbReference>
<dbReference type="SUPFAM" id="SSF52047">
    <property type="entry name" value="RNI-like"/>
    <property type="match status" value="1"/>
</dbReference>
<evidence type="ECO:0000256" key="2">
    <source>
        <dbReference type="ARBA" id="ARBA00022737"/>
    </source>
</evidence>
<dbReference type="PANTHER" id="PTHR24366">
    <property type="entry name" value="IG(IMMUNOGLOBULIN) AND LRR(LEUCINE RICH REPEAT) DOMAINS"/>
    <property type="match status" value="1"/>
</dbReference>
<keyword evidence="2" id="KW-0677">Repeat</keyword>
<dbReference type="PROSITE" id="PS51450">
    <property type="entry name" value="LRR"/>
    <property type="match status" value="1"/>
</dbReference>
<gene>
    <name evidence="5" type="ORF">HG537_0F03730</name>
</gene>
<sequence>MKYKAGDRLNIDGEICTVRYVGEICKWPETNAYGVEWDNPTRGKNDGTVDGVRYFEVSKIRSGSFIKATKLEKEAHIGFSFDRAFAQKYLSPSIETASSARMSKPVMTNGLRPLEKVFLDGCSINDEKSCESALNVIREHCANVTHLDLSSNLLSTFSQTCQLISEFKNLQYLDLSRNVFTKGWDDLEEFHFPQITGLQVIGCGLKIDQLAKIFKCFPCLETLDLSWNDLSPATGKTINFPSTLTELSLSGNSMNGILPGISSLQLRSLNLSHNLLRAIDIPPFPKLIDLDISHNIIQKWDTLDLLNQTLTELRSVRINGNLFNATGDEVSNFYVAIARLQNIEVLDGSVLSKATRQEAELFFMSKVLSGRIEYDKRLPRWTALARKYPIHEEQQANRKSWLEHLIITVRVVNEEDQNSTKCSILTNYSVRYLKTIIAQKLQLGKGSFQLFFYPAPDARQTMESDFRQVNYYGICDNTTIYIKRIS</sequence>
<keyword evidence="6" id="KW-1185">Reference proteome</keyword>
<evidence type="ECO:0000259" key="4">
    <source>
        <dbReference type="PROSITE" id="PS50245"/>
    </source>
</evidence>
<dbReference type="InterPro" id="IPR001611">
    <property type="entry name" value="Leu-rich_rpt"/>
</dbReference>
<name>A0A7H9HYS3_9SACH</name>
<organism evidence="5 6">
    <name type="scientific">Torulaspora globosa</name>
    <dbReference type="NCBI Taxonomy" id="48254"/>
    <lineage>
        <taxon>Eukaryota</taxon>
        <taxon>Fungi</taxon>
        <taxon>Dikarya</taxon>
        <taxon>Ascomycota</taxon>
        <taxon>Saccharomycotina</taxon>
        <taxon>Saccharomycetes</taxon>
        <taxon>Saccharomycetales</taxon>
        <taxon>Saccharomycetaceae</taxon>
        <taxon>Torulaspora</taxon>
    </lineage>
</organism>
<evidence type="ECO:0000256" key="3">
    <source>
        <dbReference type="ARBA" id="ARBA00023186"/>
    </source>
</evidence>
<evidence type="ECO:0000256" key="1">
    <source>
        <dbReference type="ARBA" id="ARBA00022614"/>
    </source>
</evidence>
<dbReference type="Pfam" id="PF13516">
    <property type="entry name" value="LRR_6"/>
    <property type="match status" value="1"/>
</dbReference>
<dbReference type="AlphaFoldDB" id="A0A7H9HYS3"/>
<evidence type="ECO:0000313" key="5">
    <source>
        <dbReference type="EMBL" id="QLQ81612.1"/>
    </source>
</evidence>
<protein>
    <recommendedName>
        <fullName evidence="4">CAP-Gly domain-containing protein</fullName>
    </recommendedName>
</protein>